<evidence type="ECO:0000256" key="9">
    <source>
        <dbReference type="HAMAP-Rule" id="MF_01463"/>
    </source>
</evidence>
<feature type="transmembrane region" description="Helical" evidence="9">
    <location>
        <begin position="457"/>
        <end position="476"/>
    </location>
</feature>
<keyword evidence="3 9" id="KW-1003">Cell membrane</keyword>
<evidence type="ECO:0000259" key="11">
    <source>
        <dbReference type="Pfam" id="PF02355"/>
    </source>
</evidence>
<sequence length="551" mass="57535">MAARKIHPVRTLIIFGVVIAALAGAMAAFGTWVPRLGLDLRGGTTVTLTATNTTGTGAVDPTSLEQARQIIEQRVNGLGVGEAEITTSGDRQIVVAVPNVDQEELVRLVGTTAQLRFRPVYQMESVTPPPNAGGQPGAEATAPPEEPPPAEGNRRPGPGLPTAPPEPLAPRPSVEGQPGATAPDQALNWQPSEQDLADFAQWTCGQPFPDVADQPLFSCDTAGTAKFLLGPMLISGQDVTGAQAGIPQGRFEWVVTLQFNGQGSAAFERATGTLATKQQPQNQFAIVLDGDTVSAPSVNQPIAGGQAEISGSFNQDSANELANVLKYGALPLSFTVDSAETVSPTLGADQLRAGLIAGAVGLLLVLGYCFLYYRALGIVVVATLVIAGALTYEAMVLLGSITGFALNLPAIAGAVAAIGLTADSFVIYYAKIRDEVREGRTLRSAVETAWVKARRTIMIANAVSLLSAIVLFILAIGGIRGFAFTLALTTLIDLAVAFWFTKPLMSLLVRTRFFGSGKYRLSGLSADHMGVRRLPGGRTRGAEPALAGKGA</sequence>
<dbReference type="InterPro" id="IPR022646">
    <property type="entry name" value="SecD/SecF_CS"/>
</dbReference>
<dbReference type="InterPro" id="IPR055344">
    <property type="entry name" value="SecD_SecF_C_bact"/>
</dbReference>
<evidence type="ECO:0000256" key="8">
    <source>
        <dbReference type="ARBA" id="ARBA00023136"/>
    </source>
</evidence>
<comment type="subcellular location">
    <subcellularLocation>
        <location evidence="1 9">Cell membrane</location>
        <topology evidence="1 9">Multi-pass membrane protein</topology>
    </subcellularLocation>
</comment>
<dbReference type="InterPro" id="IPR048631">
    <property type="entry name" value="SecD_1st"/>
</dbReference>
<dbReference type="Pfam" id="PF02355">
    <property type="entry name" value="SecD_SecF_C"/>
    <property type="match status" value="1"/>
</dbReference>
<feature type="domain" description="Protein translocase subunit SecDF P1" evidence="12">
    <location>
        <begin position="64"/>
        <end position="120"/>
    </location>
</feature>
<dbReference type="HAMAP" id="MF_01463_B">
    <property type="entry name" value="SecD_B"/>
    <property type="match status" value="1"/>
</dbReference>
<dbReference type="RefSeq" id="WP_343045807.1">
    <property type="nucleotide sequence ID" value="NZ_JACBZS010000001.1"/>
</dbReference>
<comment type="similarity">
    <text evidence="9">Belongs to the SecD/SecF family. SecD subfamily.</text>
</comment>
<accession>A0A7Z0D6D2</accession>
<feature type="domain" description="SecDF P1 head subdomain" evidence="13">
    <location>
        <begin position="227"/>
        <end position="331"/>
    </location>
</feature>
<dbReference type="GO" id="GO:0005886">
    <property type="term" value="C:plasma membrane"/>
    <property type="evidence" value="ECO:0007669"/>
    <property type="project" value="UniProtKB-SubCell"/>
</dbReference>
<evidence type="ECO:0000259" key="12">
    <source>
        <dbReference type="Pfam" id="PF21760"/>
    </source>
</evidence>
<dbReference type="EMBL" id="JACBZS010000001">
    <property type="protein sequence ID" value="NYI69586.1"/>
    <property type="molecule type" value="Genomic_DNA"/>
</dbReference>
<keyword evidence="5 9" id="KW-0653">Protein transport</keyword>
<evidence type="ECO:0000256" key="2">
    <source>
        <dbReference type="ARBA" id="ARBA00022448"/>
    </source>
</evidence>
<dbReference type="Gene3D" id="3.30.1360.200">
    <property type="match status" value="1"/>
</dbReference>
<feature type="compositionally biased region" description="Pro residues" evidence="10">
    <location>
        <begin position="158"/>
        <end position="170"/>
    </location>
</feature>
<dbReference type="GO" id="GO:0065002">
    <property type="term" value="P:intracellular protein transmembrane transport"/>
    <property type="evidence" value="ECO:0007669"/>
    <property type="project" value="UniProtKB-UniRule"/>
</dbReference>
<dbReference type="SUPFAM" id="SSF82866">
    <property type="entry name" value="Multidrug efflux transporter AcrB transmembrane domain"/>
    <property type="match status" value="1"/>
</dbReference>
<evidence type="ECO:0000256" key="5">
    <source>
        <dbReference type="ARBA" id="ARBA00022927"/>
    </source>
</evidence>
<keyword evidence="2 9" id="KW-0813">Transport</keyword>
<evidence type="ECO:0000256" key="3">
    <source>
        <dbReference type="ARBA" id="ARBA00022475"/>
    </source>
</evidence>
<keyword evidence="15" id="KW-1185">Reference proteome</keyword>
<comment type="function">
    <text evidence="9">Part of the Sec protein translocase complex. Interacts with the SecYEG preprotein conducting channel. SecDF uses the proton motive force (PMF) to complete protein translocation after the ATP-dependent function of SecA.</text>
</comment>
<comment type="subunit">
    <text evidence="9">Forms a complex with SecF. Part of the essential Sec protein translocation apparatus which comprises SecA, SecYEG and auxiliary proteins SecDF. Other proteins may also be involved.</text>
</comment>
<name>A0A7Z0D6D2_9ACTN</name>
<keyword evidence="8 9" id="KW-0472">Membrane</keyword>
<feature type="region of interest" description="Disordered" evidence="10">
    <location>
        <begin position="124"/>
        <end position="186"/>
    </location>
</feature>
<protein>
    <recommendedName>
        <fullName evidence="9">Protein translocase subunit SecD</fullName>
    </recommendedName>
</protein>
<dbReference type="InterPro" id="IPR022813">
    <property type="entry name" value="SecD/SecF_arch_bac"/>
</dbReference>
<comment type="caution">
    <text evidence="9">Lacks conserved residue(s) required for the propagation of feature annotation.</text>
</comment>
<dbReference type="GO" id="GO:0015450">
    <property type="term" value="F:protein-transporting ATPase activity"/>
    <property type="evidence" value="ECO:0007669"/>
    <property type="project" value="InterPro"/>
</dbReference>
<evidence type="ECO:0000259" key="13">
    <source>
        <dbReference type="Pfam" id="PF22599"/>
    </source>
</evidence>
<comment type="caution">
    <text evidence="14">The sequence shown here is derived from an EMBL/GenBank/DDBJ whole genome shotgun (WGS) entry which is preliminary data.</text>
</comment>
<dbReference type="NCBIfam" id="TIGR01129">
    <property type="entry name" value="secD"/>
    <property type="match status" value="1"/>
</dbReference>
<dbReference type="NCBIfam" id="TIGR00916">
    <property type="entry name" value="2A0604s01"/>
    <property type="match status" value="1"/>
</dbReference>
<feature type="transmembrane region" description="Helical" evidence="9">
    <location>
        <begin position="410"/>
        <end position="430"/>
    </location>
</feature>
<evidence type="ECO:0000256" key="6">
    <source>
        <dbReference type="ARBA" id="ARBA00022989"/>
    </source>
</evidence>
<evidence type="ECO:0000313" key="14">
    <source>
        <dbReference type="EMBL" id="NYI69586.1"/>
    </source>
</evidence>
<dbReference type="PANTHER" id="PTHR30081">
    <property type="entry name" value="PROTEIN-EXPORT MEMBRANE PROTEIN SEC"/>
    <property type="match status" value="1"/>
</dbReference>
<keyword evidence="6 9" id="KW-1133">Transmembrane helix</keyword>
<proteinExistence type="inferred from homology"/>
<dbReference type="GO" id="GO:0006605">
    <property type="term" value="P:protein targeting"/>
    <property type="evidence" value="ECO:0007669"/>
    <property type="project" value="UniProtKB-UniRule"/>
</dbReference>
<evidence type="ECO:0000313" key="15">
    <source>
        <dbReference type="Proteomes" id="UP000527616"/>
    </source>
</evidence>
<organism evidence="14 15">
    <name type="scientific">Naumannella cuiyingiana</name>
    <dbReference type="NCBI Taxonomy" id="1347891"/>
    <lineage>
        <taxon>Bacteria</taxon>
        <taxon>Bacillati</taxon>
        <taxon>Actinomycetota</taxon>
        <taxon>Actinomycetes</taxon>
        <taxon>Propionibacteriales</taxon>
        <taxon>Propionibacteriaceae</taxon>
        <taxon>Naumannella</taxon>
    </lineage>
</organism>
<feature type="transmembrane region" description="Helical" evidence="9">
    <location>
        <begin position="482"/>
        <end position="500"/>
    </location>
</feature>
<dbReference type="InterPro" id="IPR054384">
    <property type="entry name" value="SecDF_P1_head"/>
</dbReference>
<keyword evidence="4 9" id="KW-0812">Transmembrane</keyword>
<gene>
    <name evidence="9" type="primary">secD</name>
    <name evidence="14" type="ORF">GGQ54_000146</name>
</gene>
<evidence type="ECO:0000256" key="7">
    <source>
        <dbReference type="ARBA" id="ARBA00023010"/>
    </source>
</evidence>
<evidence type="ECO:0000256" key="4">
    <source>
        <dbReference type="ARBA" id="ARBA00022692"/>
    </source>
</evidence>
<keyword evidence="7 9" id="KW-0811">Translocation</keyword>
<dbReference type="InterPro" id="IPR048634">
    <property type="entry name" value="SecD_SecF_C"/>
</dbReference>
<dbReference type="Proteomes" id="UP000527616">
    <property type="component" value="Unassembled WGS sequence"/>
</dbReference>
<dbReference type="Pfam" id="PF21760">
    <property type="entry name" value="SecD_1st"/>
    <property type="match status" value="1"/>
</dbReference>
<dbReference type="PANTHER" id="PTHR30081:SF1">
    <property type="entry name" value="PROTEIN TRANSLOCASE SUBUNIT SECD"/>
    <property type="match status" value="1"/>
</dbReference>
<dbReference type="GO" id="GO:0043952">
    <property type="term" value="P:protein transport by the Sec complex"/>
    <property type="evidence" value="ECO:0007669"/>
    <property type="project" value="UniProtKB-UniRule"/>
</dbReference>
<dbReference type="InterPro" id="IPR005791">
    <property type="entry name" value="SecD"/>
</dbReference>
<dbReference type="Pfam" id="PF22599">
    <property type="entry name" value="SecDF_P1_head"/>
    <property type="match status" value="1"/>
</dbReference>
<dbReference type="Pfam" id="PF07549">
    <property type="entry name" value="Sec_GG"/>
    <property type="match status" value="1"/>
</dbReference>
<dbReference type="Gene3D" id="1.20.1640.10">
    <property type="entry name" value="Multidrug efflux transporter AcrB transmembrane domain"/>
    <property type="match status" value="1"/>
</dbReference>
<evidence type="ECO:0000256" key="10">
    <source>
        <dbReference type="SAM" id="MobiDB-lite"/>
    </source>
</evidence>
<feature type="domain" description="Protein export membrane protein SecD/SecF C-terminal" evidence="11">
    <location>
        <begin position="334"/>
        <end position="508"/>
    </location>
</feature>
<feature type="transmembrane region" description="Helical" evidence="9">
    <location>
        <begin position="351"/>
        <end position="371"/>
    </location>
</feature>
<reference evidence="14 15" key="1">
    <citation type="submission" date="2020-07" db="EMBL/GenBank/DDBJ databases">
        <title>Sequencing the genomes of 1000 actinobacteria strains.</title>
        <authorList>
            <person name="Klenk H.-P."/>
        </authorList>
    </citation>
    <scope>NUCLEOTIDE SEQUENCE [LARGE SCALE GENOMIC DNA]</scope>
    <source>
        <strain evidence="14 15">DSM 103164</strain>
    </source>
</reference>
<feature type="region of interest" description="Disordered" evidence="10">
    <location>
        <begin position="532"/>
        <end position="551"/>
    </location>
</feature>
<feature type="transmembrane region" description="Helical" evidence="9">
    <location>
        <begin position="378"/>
        <end position="398"/>
    </location>
</feature>
<dbReference type="Gene3D" id="3.30.70.3220">
    <property type="match status" value="1"/>
</dbReference>
<dbReference type="AlphaFoldDB" id="A0A7Z0D6D2"/>
<evidence type="ECO:0000256" key="1">
    <source>
        <dbReference type="ARBA" id="ARBA00004651"/>
    </source>
</evidence>